<gene>
    <name evidence="3" type="primary">LOC116288516</name>
</gene>
<dbReference type="InParanoid" id="A0A6P8HF35"/>
<dbReference type="OrthoDB" id="442176at2759"/>
<name>A0A6P8HF35_ACTTE</name>
<sequence>MLVVDPQQRIQAAEALKHEWICEPDGIPGSRLNRRSTLVRLTAFNARRKLRGVVLGLIARNRLKFKPTTNMKLTRKDSYVPHHDADLQNKVRQLMANDTLMTSIEEEERQEQANKDYNVRDIKPHRSHTYRTSVQLDIQPSKSELRSIRSERRRRSQKRAKENAQSNN</sequence>
<accession>A0A6P8HF35</accession>
<feature type="compositionally biased region" description="Polar residues" evidence="1">
    <location>
        <begin position="130"/>
        <end position="140"/>
    </location>
</feature>
<organism evidence="2 3">
    <name type="scientific">Actinia tenebrosa</name>
    <name type="common">Australian red waratah sea anemone</name>
    <dbReference type="NCBI Taxonomy" id="6105"/>
    <lineage>
        <taxon>Eukaryota</taxon>
        <taxon>Metazoa</taxon>
        <taxon>Cnidaria</taxon>
        <taxon>Anthozoa</taxon>
        <taxon>Hexacorallia</taxon>
        <taxon>Actiniaria</taxon>
        <taxon>Actiniidae</taxon>
        <taxon>Actinia</taxon>
    </lineage>
</organism>
<keyword evidence="2" id="KW-1185">Reference proteome</keyword>
<feature type="region of interest" description="Disordered" evidence="1">
    <location>
        <begin position="106"/>
        <end position="168"/>
    </location>
</feature>
<protein>
    <submittedName>
        <fullName evidence="3">Calcium/calmodulin-dependent protein kinase type II delta 1 chain-like</fullName>
    </submittedName>
</protein>
<proteinExistence type="predicted"/>
<feature type="compositionally biased region" description="Basic and acidic residues" evidence="1">
    <location>
        <begin position="110"/>
        <end position="124"/>
    </location>
</feature>
<dbReference type="RefSeq" id="XP_031551185.1">
    <property type="nucleotide sequence ID" value="XM_031695325.1"/>
</dbReference>
<evidence type="ECO:0000256" key="1">
    <source>
        <dbReference type="SAM" id="MobiDB-lite"/>
    </source>
</evidence>
<dbReference type="KEGG" id="aten:116288516"/>
<dbReference type="Proteomes" id="UP000515163">
    <property type="component" value="Unplaced"/>
</dbReference>
<evidence type="ECO:0000313" key="3">
    <source>
        <dbReference type="RefSeq" id="XP_031551185.1"/>
    </source>
</evidence>
<dbReference type="AlphaFoldDB" id="A0A6P8HF35"/>
<reference evidence="3" key="1">
    <citation type="submission" date="2025-08" db="UniProtKB">
        <authorList>
            <consortium name="RefSeq"/>
        </authorList>
    </citation>
    <scope>IDENTIFICATION</scope>
    <source>
        <tissue evidence="3">Tentacle</tissue>
    </source>
</reference>
<dbReference type="GeneID" id="116288516"/>
<evidence type="ECO:0000313" key="2">
    <source>
        <dbReference type="Proteomes" id="UP000515163"/>
    </source>
</evidence>